<organism evidence="5 6">
    <name type="scientific">Candidula unifasciata</name>
    <dbReference type="NCBI Taxonomy" id="100452"/>
    <lineage>
        <taxon>Eukaryota</taxon>
        <taxon>Metazoa</taxon>
        <taxon>Spiralia</taxon>
        <taxon>Lophotrochozoa</taxon>
        <taxon>Mollusca</taxon>
        <taxon>Gastropoda</taxon>
        <taxon>Heterobranchia</taxon>
        <taxon>Euthyneura</taxon>
        <taxon>Panpulmonata</taxon>
        <taxon>Eupulmonata</taxon>
        <taxon>Stylommatophora</taxon>
        <taxon>Helicina</taxon>
        <taxon>Helicoidea</taxon>
        <taxon>Geomitridae</taxon>
        <taxon>Candidula</taxon>
    </lineage>
</organism>
<dbReference type="Proteomes" id="UP000678393">
    <property type="component" value="Unassembled WGS sequence"/>
</dbReference>
<gene>
    <name evidence="5" type="ORF">CUNI_LOCUS1868</name>
</gene>
<protein>
    <recommendedName>
        <fullName evidence="4">CIDE-N domain-containing protein</fullName>
    </recommendedName>
</protein>
<evidence type="ECO:0000256" key="1">
    <source>
        <dbReference type="ARBA" id="ARBA00022703"/>
    </source>
</evidence>
<evidence type="ECO:0000256" key="2">
    <source>
        <dbReference type="PROSITE-ProRule" id="PRU00447"/>
    </source>
</evidence>
<dbReference type="InterPro" id="IPR003508">
    <property type="entry name" value="CIDE-N_dom"/>
</dbReference>
<evidence type="ECO:0000259" key="4">
    <source>
        <dbReference type="PROSITE" id="PS51135"/>
    </source>
</evidence>
<comment type="caution">
    <text evidence="5">The sequence shown here is derived from an EMBL/GenBank/DDBJ whole genome shotgun (WGS) entry which is preliminary data.</text>
</comment>
<dbReference type="CDD" id="cd01615">
    <property type="entry name" value="CIDE_N"/>
    <property type="match status" value="1"/>
</dbReference>
<dbReference type="PANTHER" id="PTHR12306:SF15">
    <property type="entry name" value="DNAATION FACTOR-RELATED PROTEIN 1, ISOFORM B-RELATED"/>
    <property type="match status" value="1"/>
</dbReference>
<dbReference type="OrthoDB" id="9387550at2759"/>
<evidence type="ECO:0000313" key="5">
    <source>
        <dbReference type="EMBL" id="CAG5116310.1"/>
    </source>
</evidence>
<feature type="domain" description="CIDE-N" evidence="4">
    <location>
        <begin position="20"/>
        <end position="98"/>
    </location>
</feature>
<dbReference type="AlphaFoldDB" id="A0A8S3YMM3"/>
<dbReference type="InterPro" id="IPR015121">
    <property type="entry name" value="DNA_fragmentation_mid_dom"/>
</dbReference>
<evidence type="ECO:0000313" key="6">
    <source>
        <dbReference type="Proteomes" id="UP000678393"/>
    </source>
</evidence>
<feature type="region of interest" description="Disordered" evidence="3">
    <location>
        <begin position="96"/>
        <end position="115"/>
    </location>
</feature>
<dbReference type="Gene3D" id="3.10.20.10">
    <property type="match status" value="1"/>
</dbReference>
<dbReference type="Pfam" id="PF02017">
    <property type="entry name" value="CIDE-N"/>
    <property type="match status" value="1"/>
</dbReference>
<reference evidence="5" key="1">
    <citation type="submission" date="2021-04" db="EMBL/GenBank/DDBJ databases">
        <authorList>
            <consortium name="Molecular Ecology Group"/>
        </authorList>
    </citation>
    <scope>NUCLEOTIDE SEQUENCE</scope>
</reference>
<keyword evidence="6" id="KW-1185">Reference proteome</keyword>
<dbReference type="Gene3D" id="1.10.1490.10">
    <property type="entry name" value="C-terminal domain of DFF45/ICAD (DFF-C domain)"/>
    <property type="match status" value="1"/>
</dbReference>
<dbReference type="GO" id="GO:0006915">
    <property type="term" value="P:apoptotic process"/>
    <property type="evidence" value="ECO:0007669"/>
    <property type="project" value="UniProtKB-UniRule"/>
</dbReference>
<proteinExistence type="predicted"/>
<accession>A0A8S3YMM3</accession>
<dbReference type="SMART" id="SM00266">
    <property type="entry name" value="CAD"/>
    <property type="match status" value="1"/>
</dbReference>
<dbReference type="GO" id="GO:0042981">
    <property type="term" value="P:regulation of apoptotic process"/>
    <property type="evidence" value="ECO:0007669"/>
    <property type="project" value="TreeGrafter"/>
</dbReference>
<dbReference type="EMBL" id="CAJHNH020000235">
    <property type="protein sequence ID" value="CAG5116310.1"/>
    <property type="molecule type" value="Genomic_DNA"/>
</dbReference>
<keyword evidence="1 2" id="KW-0053">Apoptosis</keyword>
<dbReference type="PROSITE" id="PS51135">
    <property type="entry name" value="CIDE_N"/>
    <property type="match status" value="1"/>
</dbReference>
<name>A0A8S3YMM3_9EUPU</name>
<evidence type="ECO:0000256" key="3">
    <source>
        <dbReference type="SAM" id="MobiDB-lite"/>
    </source>
</evidence>
<dbReference type="SUPFAM" id="SSF54277">
    <property type="entry name" value="CAD &amp; PB1 domains"/>
    <property type="match status" value="1"/>
</dbReference>
<dbReference type="PANTHER" id="PTHR12306">
    <property type="entry name" value="CELL DEATH ACTIVATOR CIDE"/>
    <property type="match status" value="1"/>
</dbReference>
<dbReference type="Pfam" id="PF09033">
    <property type="entry name" value="DFF-C"/>
    <property type="match status" value="1"/>
</dbReference>
<sequence length="213" mass="23871">MEPQESGTLDSILCTEMTEAVRPCKVWNFDRSVKKSVTASTLQELIEKGCSKLALNPTSRLRVVLEEDGTEVDEEEYFSLLPMNTTFLFLQNNEQWQPGGGGDSRDEPDTSVTTGLEKDDLTSLIASLKCDLANIMTFSLEQLQQLVDHDTSKLAELMGQAERYTRAVQAACQRHLDEHAQTNEVADLLKLYHRARSSSGSPMEKKRKVDQSL</sequence>